<dbReference type="HOGENOM" id="CLU_1031975_0_0_1"/>
<sequence>MADLVRRHGLQVDGRRRRVDVEVHRPVLRRVEVEPPVLWGEGVAEDAERPVERHAVAVVAGVEAHLDVGRLVVVRLDEAHGDRPRPPRERALEHGTHGGRRQVADGGRRRDGVGQHDRRVRPRPSRLALEEREPADHAALRPRRERDGHGALHIVIPDAAARRHDLIERGVVEPAGDRQAEPRLVPPHGDLEVLVEGVRRVTPRLRHVPEPRQVPLQLREPRDMAPSPRVEQLLERVPRHAAVPVPVPVHHGEPEHHHHRHGGDQARRGSRAAT</sequence>
<dbReference type="EnsemblPlants" id="ONIVA10G20800.1">
    <property type="protein sequence ID" value="ONIVA10G20800.1"/>
    <property type="gene ID" value="ONIVA10G20800"/>
</dbReference>
<evidence type="ECO:0000313" key="2">
    <source>
        <dbReference type="EnsemblPlants" id="ONIVA10G20800.1"/>
    </source>
</evidence>
<keyword evidence="3" id="KW-1185">Reference proteome</keyword>
<feature type="compositionally biased region" description="Basic and acidic residues" evidence="1">
    <location>
        <begin position="79"/>
        <end position="117"/>
    </location>
</feature>
<protein>
    <submittedName>
        <fullName evidence="2">Uncharacterized protein</fullName>
    </submittedName>
</protein>
<feature type="compositionally biased region" description="Basic and acidic residues" evidence="1">
    <location>
        <begin position="128"/>
        <end position="146"/>
    </location>
</feature>
<reference evidence="2" key="2">
    <citation type="submission" date="2018-04" db="EMBL/GenBank/DDBJ databases">
        <title>OnivRS2 (Oryza nivara Reference Sequence Version 2).</title>
        <authorList>
            <person name="Zhang J."/>
            <person name="Kudrna D."/>
            <person name="Lee S."/>
            <person name="Talag J."/>
            <person name="Rajasekar S."/>
            <person name="Welchert J."/>
            <person name="Hsing Y.-I."/>
            <person name="Wing R.A."/>
        </authorList>
    </citation>
    <scope>NUCLEOTIDE SEQUENCE [LARGE SCALE GENOMIC DNA]</scope>
</reference>
<name>A0A0E0IWD8_ORYNI</name>
<feature type="region of interest" description="Disordered" evidence="1">
    <location>
        <begin position="247"/>
        <end position="274"/>
    </location>
</feature>
<feature type="compositionally biased region" description="Basic and acidic residues" evidence="1">
    <location>
        <begin position="250"/>
        <end position="267"/>
    </location>
</feature>
<organism evidence="2">
    <name type="scientific">Oryza nivara</name>
    <name type="common">Indian wild rice</name>
    <name type="synonym">Oryza sativa f. spontanea</name>
    <dbReference type="NCBI Taxonomy" id="4536"/>
    <lineage>
        <taxon>Eukaryota</taxon>
        <taxon>Viridiplantae</taxon>
        <taxon>Streptophyta</taxon>
        <taxon>Embryophyta</taxon>
        <taxon>Tracheophyta</taxon>
        <taxon>Spermatophyta</taxon>
        <taxon>Magnoliopsida</taxon>
        <taxon>Liliopsida</taxon>
        <taxon>Poales</taxon>
        <taxon>Poaceae</taxon>
        <taxon>BOP clade</taxon>
        <taxon>Oryzoideae</taxon>
        <taxon>Oryzeae</taxon>
        <taxon>Oryzinae</taxon>
        <taxon>Oryza</taxon>
    </lineage>
</organism>
<reference evidence="2" key="1">
    <citation type="submission" date="2015-04" db="UniProtKB">
        <authorList>
            <consortium name="EnsemblPlants"/>
        </authorList>
    </citation>
    <scope>IDENTIFICATION</scope>
    <source>
        <strain evidence="2">SL10</strain>
    </source>
</reference>
<evidence type="ECO:0000256" key="1">
    <source>
        <dbReference type="SAM" id="MobiDB-lite"/>
    </source>
</evidence>
<dbReference type="Gramene" id="ONIVA10G20800.1">
    <property type="protein sequence ID" value="ONIVA10G20800.1"/>
    <property type="gene ID" value="ONIVA10G20800"/>
</dbReference>
<proteinExistence type="predicted"/>
<dbReference type="AlphaFoldDB" id="A0A0E0IWD8"/>
<accession>A0A0E0IWD8</accession>
<evidence type="ECO:0000313" key="3">
    <source>
        <dbReference type="Proteomes" id="UP000006591"/>
    </source>
</evidence>
<feature type="region of interest" description="Disordered" evidence="1">
    <location>
        <begin position="79"/>
        <end position="146"/>
    </location>
</feature>
<dbReference type="Proteomes" id="UP000006591">
    <property type="component" value="Chromosome 10"/>
</dbReference>